<dbReference type="InterPro" id="IPR000644">
    <property type="entry name" value="CBS_dom"/>
</dbReference>
<dbReference type="Pfam" id="PF02641">
    <property type="entry name" value="DUF190"/>
    <property type="match status" value="1"/>
</dbReference>
<dbReference type="InterPro" id="IPR046342">
    <property type="entry name" value="CBS_dom_sf"/>
</dbReference>
<keyword evidence="6" id="KW-1185">Reference proteome</keyword>
<gene>
    <name evidence="5" type="ORF">ADM99_16500</name>
</gene>
<comment type="caution">
    <text evidence="5">The sequence shown here is derived from an EMBL/GenBank/DDBJ whole genome shotgun (WGS) entry which is preliminary data.</text>
</comment>
<dbReference type="EMBL" id="LGCK01000014">
    <property type="protein sequence ID" value="KPL70684.1"/>
    <property type="molecule type" value="Genomic_DNA"/>
</dbReference>
<dbReference type="InterPro" id="IPR015867">
    <property type="entry name" value="N-reg_PII/ATP_PRibTrfase_C"/>
</dbReference>
<dbReference type="Pfam" id="PF00571">
    <property type="entry name" value="CBS"/>
    <property type="match status" value="4"/>
</dbReference>
<dbReference type="InterPro" id="IPR051257">
    <property type="entry name" value="Diverse_CBS-Domain"/>
</dbReference>
<keyword evidence="2 3" id="KW-0129">CBS domain</keyword>
<dbReference type="SUPFAM" id="SSF54631">
    <property type="entry name" value="CBS-domain pair"/>
    <property type="match status" value="2"/>
</dbReference>
<dbReference type="AlphaFoldDB" id="A0A0P6X8U1"/>
<evidence type="ECO:0000313" key="5">
    <source>
        <dbReference type="EMBL" id="KPL70684.1"/>
    </source>
</evidence>
<sequence>MEKTSNLLNQSNSINELSGQNPGKRLCIYIGESDRWRGKPLDTAILETLKSLGLAGATVFRGTSGFGAHSHIRTSSIEVLSVDLPILIEAVDTPERIQTGLNAISPMMNEGLITLEDVTIVKYTHRYLNPLPADRMVGEVMTTEVVSLTETLSIREAWEKMIQNELKALPVIDSCGRVTGILTDEDLLERAGIRQRLSVTLQLTNTSIQEDLKELDTSNLRVKDVMTHPVLTIKRSDSLGFAVSKMVQAGLKRLPVVDDTGCLVGMLSRLDILKQVADSPASNLHSHLPAGIAKTVEDIMRVDIPAVHMNEKLPSIVNKFAGSNTHRLLVIDGSGKAAGLIADSDVVARVQPEYHHGILKALRNFGKPPAGRETASDIMSPGVTAISPDTPITDAVRLMLEEGRKWLVVTDKNEKPIGIVDRRALLEAVSSLH</sequence>
<dbReference type="InterPro" id="IPR003793">
    <property type="entry name" value="UPF0166"/>
</dbReference>
<organism evidence="5 6">
    <name type="scientific">Leptolinea tardivitalis</name>
    <dbReference type="NCBI Taxonomy" id="229920"/>
    <lineage>
        <taxon>Bacteria</taxon>
        <taxon>Bacillati</taxon>
        <taxon>Chloroflexota</taxon>
        <taxon>Anaerolineae</taxon>
        <taxon>Anaerolineales</taxon>
        <taxon>Anaerolineaceae</taxon>
        <taxon>Leptolinea</taxon>
    </lineage>
</organism>
<dbReference type="Proteomes" id="UP000050430">
    <property type="component" value="Unassembled WGS sequence"/>
</dbReference>
<evidence type="ECO:0000256" key="1">
    <source>
        <dbReference type="ARBA" id="ARBA00010554"/>
    </source>
</evidence>
<dbReference type="STRING" id="229920.ADM99_16500"/>
<feature type="domain" description="CBS" evidence="4">
    <location>
        <begin position="141"/>
        <end position="199"/>
    </location>
</feature>
<dbReference type="Gene3D" id="3.30.70.120">
    <property type="match status" value="1"/>
</dbReference>
<reference evidence="5 6" key="1">
    <citation type="submission" date="2015-07" db="EMBL/GenBank/DDBJ databases">
        <title>Genome sequence of Leptolinea tardivitalis DSM 16556.</title>
        <authorList>
            <person name="Hemp J."/>
            <person name="Ward L.M."/>
            <person name="Pace L.A."/>
            <person name="Fischer W.W."/>
        </authorList>
    </citation>
    <scope>NUCLEOTIDE SEQUENCE [LARGE SCALE GENOMIC DNA]</scope>
    <source>
        <strain evidence="5 6">YMTK-2</strain>
    </source>
</reference>
<dbReference type="CDD" id="cd02205">
    <property type="entry name" value="CBS_pair_SF"/>
    <property type="match status" value="2"/>
</dbReference>
<dbReference type="SUPFAM" id="SSF54913">
    <property type="entry name" value="GlnB-like"/>
    <property type="match status" value="1"/>
</dbReference>
<dbReference type="InterPro" id="IPR011322">
    <property type="entry name" value="N-reg_PII-like_a/b"/>
</dbReference>
<dbReference type="Gene3D" id="3.10.580.10">
    <property type="entry name" value="CBS-domain"/>
    <property type="match status" value="2"/>
</dbReference>
<dbReference type="RefSeq" id="WP_062422622.1">
    <property type="nucleotide sequence ID" value="NZ_BBYA01000010.1"/>
</dbReference>
<evidence type="ECO:0000259" key="4">
    <source>
        <dbReference type="PROSITE" id="PS51371"/>
    </source>
</evidence>
<comment type="similarity">
    <text evidence="1">Belongs to the UPF0166 family.</text>
</comment>
<dbReference type="PANTHER" id="PTHR43080:SF2">
    <property type="entry name" value="CBS DOMAIN-CONTAINING PROTEIN"/>
    <property type="match status" value="1"/>
</dbReference>
<proteinExistence type="inferred from homology"/>
<feature type="domain" description="CBS" evidence="4">
    <location>
        <begin position="226"/>
        <end position="282"/>
    </location>
</feature>
<name>A0A0P6X8U1_9CHLR</name>
<accession>A0A0P6X8U1</accession>
<dbReference type="SMART" id="SM00116">
    <property type="entry name" value="CBS"/>
    <property type="match status" value="4"/>
</dbReference>
<protein>
    <recommendedName>
        <fullName evidence="4">CBS domain-containing protein</fullName>
    </recommendedName>
</protein>
<evidence type="ECO:0000313" key="6">
    <source>
        <dbReference type="Proteomes" id="UP000050430"/>
    </source>
</evidence>
<evidence type="ECO:0000256" key="3">
    <source>
        <dbReference type="PROSITE-ProRule" id="PRU00703"/>
    </source>
</evidence>
<dbReference type="PROSITE" id="PS51371">
    <property type="entry name" value="CBS"/>
    <property type="match status" value="4"/>
</dbReference>
<feature type="domain" description="CBS" evidence="4">
    <location>
        <begin position="300"/>
        <end position="358"/>
    </location>
</feature>
<dbReference type="OrthoDB" id="9795599at2"/>
<evidence type="ECO:0000256" key="2">
    <source>
        <dbReference type="ARBA" id="ARBA00023122"/>
    </source>
</evidence>
<dbReference type="PANTHER" id="PTHR43080">
    <property type="entry name" value="CBS DOMAIN-CONTAINING PROTEIN CBSX3, MITOCHONDRIAL"/>
    <property type="match status" value="1"/>
</dbReference>
<feature type="domain" description="CBS" evidence="4">
    <location>
        <begin position="379"/>
        <end position="433"/>
    </location>
</feature>